<evidence type="ECO:0000256" key="1">
    <source>
        <dbReference type="ARBA" id="ARBA00022669"/>
    </source>
</evidence>
<evidence type="ECO:0000313" key="3">
    <source>
        <dbReference type="EMBL" id="PGH07079.1"/>
    </source>
</evidence>
<comment type="caution">
    <text evidence="3">The sequence shown here is derived from an EMBL/GenBank/DDBJ whole genome shotgun (WGS) entry which is preliminary data.</text>
</comment>
<evidence type="ECO:0000313" key="4">
    <source>
        <dbReference type="Proteomes" id="UP000223968"/>
    </source>
</evidence>
<reference evidence="3 4" key="1">
    <citation type="submission" date="2017-10" db="EMBL/GenBank/DDBJ databases">
        <title>Comparative genomics in systemic dimorphic fungi from Ajellomycetaceae.</title>
        <authorList>
            <person name="Munoz J.F."/>
            <person name="Mcewen J.G."/>
            <person name="Clay O.K."/>
            <person name="Cuomo C.A."/>
        </authorList>
    </citation>
    <scope>NUCLEOTIDE SEQUENCE [LARGE SCALE GENOMIC DNA]</scope>
    <source>
        <strain evidence="3 4">UAMH5409</strain>
    </source>
</reference>
<dbReference type="AlphaFoldDB" id="A0A2B7XDT5"/>
<evidence type="ECO:0000256" key="2">
    <source>
        <dbReference type="ARBA" id="ARBA00023026"/>
    </source>
</evidence>
<keyword evidence="4" id="KW-1185">Reference proteome</keyword>
<accession>A0A2B7XDT5</accession>
<sequence length="448" mass="49357">MDLTFGGSTDWAVDLGEFYESPARSAAKTIDEGWDNFKHALKLYGDPYIQGNRTGSWTEITCTIPEVENILMFTPSESWKALDCDHAWDDAITIWKEIDRKTEKINFIDSISNTFHTLQNMGCHTLFSPGNCDAGFQCHDSQGKGSGSAGYEVMNSIVHIHQAIVQYYNSLEAARTQITFDFPSFANNFAPIPDDLPKFNVLIDLLGLGGSIISAPFFNNSNLRPERLDDIRDITYAVVGRVAVNLIKDTYKDEKYVAIPDWNPAAKDSFLSYVGQVMLAWRNSTEQVVARLFSGEDEPIEDLWNLISDGKLIAGSSDGHGSGDFYSTIDLQMSTELAFYGFIIPQIWAVSGTRGFVVDTGYDCGTVNPLTDYILDSTGEDTYVCDESTNKMYYLVAATGDAQTCECSAPCQGGAPPCVEHKFRAPPGLAHIHGKSYGGITKEDLVIG</sequence>
<keyword evidence="2" id="KW-0843">Virulence</keyword>
<proteinExistence type="predicted"/>
<dbReference type="Proteomes" id="UP000223968">
    <property type="component" value="Unassembled WGS sequence"/>
</dbReference>
<dbReference type="OrthoDB" id="4201610at2759"/>
<dbReference type="STRING" id="1447875.A0A2B7XDT5"/>
<dbReference type="EMBL" id="PDNB01000112">
    <property type="protein sequence ID" value="PGH07079.1"/>
    <property type="molecule type" value="Genomic_DNA"/>
</dbReference>
<gene>
    <name evidence="3" type="ORF">AJ79_06357</name>
</gene>
<organism evidence="3 4">
    <name type="scientific">Helicocarpus griseus UAMH5409</name>
    <dbReference type="NCBI Taxonomy" id="1447875"/>
    <lineage>
        <taxon>Eukaryota</taxon>
        <taxon>Fungi</taxon>
        <taxon>Dikarya</taxon>
        <taxon>Ascomycota</taxon>
        <taxon>Pezizomycotina</taxon>
        <taxon>Eurotiomycetes</taxon>
        <taxon>Eurotiomycetidae</taxon>
        <taxon>Onygenales</taxon>
        <taxon>Ajellomycetaceae</taxon>
        <taxon>Helicocarpus</taxon>
    </lineage>
</organism>
<protein>
    <submittedName>
        <fullName evidence="3">Uncharacterized protein</fullName>
    </submittedName>
</protein>
<dbReference type="GO" id="GO:0008061">
    <property type="term" value="F:chitin binding"/>
    <property type="evidence" value="ECO:0007669"/>
    <property type="project" value="UniProtKB-KW"/>
</dbReference>
<name>A0A2B7XDT5_9EURO</name>
<dbReference type="PANTHER" id="PTHR47700:SF1">
    <property type="entry name" value="CHITINASE"/>
    <property type="match status" value="1"/>
</dbReference>
<dbReference type="InterPro" id="IPR053214">
    <property type="entry name" value="LysM12-like"/>
</dbReference>
<keyword evidence="1" id="KW-0147">Chitin-binding</keyword>
<dbReference type="PANTHER" id="PTHR47700">
    <property type="entry name" value="V CHITINASE, PUTATIVE (AFU_ORTHOLOGUE AFUA_6G13720)-RELATED"/>
    <property type="match status" value="1"/>
</dbReference>